<name>A0A0V8JDF4_9BACL</name>
<comment type="caution">
    <text evidence="2">The sequence shown here is derived from an EMBL/GenBank/DDBJ whole genome shotgun (WGS) entry which is preliminary data.</text>
</comment>
<dbReference type="InterPro" id="IPR022625">
    <property type="entry name" value="TypeI_RM_Rsu_C"/>
</dbReference>
<proteinExistence type="predicted"/>
<keyword evidence="3" id="KW-1185">Reference proteome</keyword>
<gene>
    <name evidence="2" type="ORF">AS030_06565</name>
</gene>
<organism evidence="2 3">
    <name type="scientific">Fictibacillus enclensis</name>
    <dbReference type="NCBI Taxonomy" id="1017270"/>
    <lineage>
        <taxon>Bacteria</taxon>
        <taxon>Bacillati</taxon>
        <taxon>Bacillota</taxon>
        <taxon>Bacilli</taxon>
        <taxon>Bacillales</taxon>
        <taxon>Fictibacillaceae</taxon>
        <taxon>Fictibacillus</taxon>
    </lineage>
</organism>
<dbReference type="AlphaFoldDB" id="A0A0V8JDF4"/>
<accession>A0A0V8JDF4</accession>
<evidence type="ECO:0000313" key="3">
    <source>
        <dbReference type="Proteomes" id="UP000054099"/>
    </source>
</evidence>
<protein>
    <recommendedName>
        <fullName evidence="1">Type I restriction enzyme R protein C-terminal domain-containing protein</fullName>
    </recommendedName>
</protein>
<reference evidence="2 3" key="1">
    <citation type="journal article" date="2014" name="Antonie Van Leeuwenhoek">
        <title>Fictibacillus enclensis sp. nov., isolated from marine sediment.</title>
        <authorList>
            <person name="Dastager S.G."/>
            <person name="Mawlankar R."/>
            <person name="Srinivasan K."/>
            <person name="Tang S.K."/>
            <person name="Lee J.C."/>
            <person name="Ramana V.V."/>
            <person name="Shouche Y.S."/>
        </authorList>
    </citation>
    <scope>NUCLEOTIDE SEQUENCE [LARGE SCALE GENOMIC DNA]</scope>
    <source>
        <strain evidence="2 3">NIO-1003</strain>
    </source>
</reference>
<sequence length="194" mass="21672">MIKIKNLTWQPGTPPLPAPVNILVGKTKLAGTQVIDADYILGLIDSKITSSNGVQTVDSETLRIIYQQIQELSNMGDNEQAQLLKEFVDTELVPGNLSSGMNFDEAFEIWKAKQMQKAVNDFSSEWGLDSKLLEKSVSSYSTSLPDAVPYINELISSIDFEKAKNQTAGNRLRHIMILTEKLPNLIAEVRQRYN</sequence>
<feature type="domain" description="Type I restriction enzyme R protein C-terminal" evidence="1">
    <location>
        <begin position="28"/>
        <end position="141"/>
    </location>
</feature>
<dbReference type="OrthoDB" id="9758243at2"/>
<dbReference type="EMBL" id="LNQN01000001">
    <property type="protein sequence ID" value="KSU85175.1"/>
    <property type="molecule type" value="Genomic_DNA"/>
</dbReference>
<evidence type="ECO:0000313" key="2">
    <source>
        <dbReference type="EMBL" id="KSU85175.1"/>
    </source>
</evidence>
<dbReference type="Proteomes" id="UP000054099">
    <property type="component" value="Unassembled WGS sequence"/>
</dbReference>
<evidence type="ECO:0000259" key="1">
    <source>
        <dbReference type="Pfam" id="PF12008"/>
    </source>
</evidence>
<dbReference type="Pfam" id="PF12008">
    <property type="entry name" value="EcoR124_C"/>
    <property type="match status" value="1"/>
</dbReference>